<dbReference type="GO" id="GO:0031902">
    <property type="term" value="C:late endosome membrane"/>
    <property type="evidence" value="ECO:0007669"/>
    <property type="project" value="TreeGrafter"/>
</dbReference>
<dbReference type="Proteomes" id="UP000693970">
    <property type="component" value="Unassembled WGS sequence"/>
</dbReference>
<dbReference type="GO" id="GO:0032259">
    <property type="term" value="P:methylation"/>
    <property type="evidence" value="ECO:0007669"/>
    <property type="project" value="UniProtKB-KW"/>
</dbReference>
<keyword evidence="5" id="KW-1185">Reference proteome</keyword>
<dbReference type="GO" id="GO:0008168">
    <property type="term" value="F:methyltransferase activity"/>
    <property type="evidence" value="ECO:0007669"/>
    <property type="project" value="UniProtKB-KW"/>
</dbReference>
<evidence type="ECO:0000259" key="3">
    <source>
        <dbReference type="Pfam" id="PF05050"/>
    </source>
</evidence>
<dbReference type="OrthoDB" id="206159at2759"/>
<sequence length="359" mass="40589">MGQDQSSRSGIIRLVIPLASALVCITSLLQYFYANPLFSCETLMNSEAITENTGKRSDGNDNDNAKNRRYLNYFQTYRYIPPLSRNDSHAVVPNKQCGSFPDFESYFQKGYTERSSGANEDKIIFETFFKPYLQTVEDLRHFRGTYVELGAFDGIRESNSRFFDDCLGWNGLLIEGNPLKYIELIPNRPFSNKMSMAPSCKEGGSTIQFWVSPFTNAGLEGKALAYVNTTAVSVPCGPFTPILIDVFDGYESINFMSLDVEGAEYLVLETMDFAAIPRIDILMIEAENMFCKPNKDCLVRNQVRERMHREGYLRYSGYIARSDVYVHPKSRFQMPPSGAQTLSDDPTNSSTLQSFNVST</sequence>
<reference evidence="4" key="2">
    <citation type="submission" date="2021-04" db="EMBL/GenBank/DDBJ databases">
        <authorList>
            <person name="Podell S."/>
        </authorList>
    </citation>
    <scope>NUCLEOTIDE SEQUENCE</scope>
    <source>
        <strain evidence="4">Hildebrandi</strain>
    </source>
</reference>
<organism evidence="4 5">
    <name type="scientific">Nitzschia inconspicua</name>
    <dbReference type="NCBI Taxonomy" id="303405"/>
    <lineage>
        <taxon>Eukaryota</taxon>
        <taxon>Sar</taxon>
        <taxon>Stramenopiles</taxon>
        <taxon>Ochrophyta</taxon>
        <taxon>Bacillariophyta</taxon>
        <taxon>Bacillariophyceae</taxon>
        <taxon>Bacillariophycidae</taxon>
        <taxon>Bacillariales</taxon>
        <taxon>Bacillariaceae</taxon>
        <taxon>Nitzschia</taxon>
    </lineage>
</organism>
<keyword evidence="4" id="KW-0808">Transferase</keyword>
<evidence type="ECO:0000313" key="5">
    <source>
        <dbReference type="Proteomes" id="UP000693970"/>
    </source>
</evidence>
<dbReference type="Pfam" id="PF05050">
    <property type="entry name" value="Methyltransf_21"/>
    <property type="match status" value="1"/>
</dbReference>
<keyword evidence="2" id="KW-1133">Transmembrane helix</keyword>
<feature type="compositionally biased region" description="Polar residues" evidence="1">
    <location>
        <begin position="338"/>
        <end position="359"/>
    </location>
</feature>
<dbReference type="EMBL" id="JAGRRH010000004">
    <property type="protein sequence ID" value="KAG7371203.1"/>
    <property type="molecule type" value="Genomic_DNA"/>
</dbReference>
<dbReference type="GO" id="GO:0016197">
    <property type="term" value="P:endosomal transport"/>
    <property type="evidence" value="ECO:0007669"/>
    <property type="project" value="TreeGrafter"/>
</dbReference>
<dbReference type="PANTHER" id="PTHR34009:SF2">
    <property type="entry name" value="PROTEIN STAR"/>
    <property type="match status" value="1"/>
</dbReference>
<dbReference type="GO" id="GO:0005794">
    <property type="term" value="C:Golgi apparatus"/>
    <property type="evidence" value="ECO:0007669"/>
    <property type="project" value="TreeGrafter"/>
</dbReference>
<dbReference type="AlphaFoldDB" id="A0A9K3Q4W2"/>
<comment type="caution">
    <text evidence="4">The sequence shown here is derived from an EMBL/GenBank/DDBJ whole genome shotgun (WGS) entry which is preliminary data.</text>
</comment>
<feature type="region of interest" description="Disordered" evidence="1">
    <location>
        <begin position="335"/>
        <end position="359"/>
    </location>
</feature>
<dbReference type="PANTHER" id="PTHR34009">
    <property type="entry name" value="PROTEIN STAR"/>
    <property type="match status" value="1"/>
</dbReference>
<dbReference type="GO" id="GO:0005886">
    <property type="term" value="C:plasma membrane"/>
    <property type="evidence" value="ECO:0007669"/>
    <property type="project" value="TreeGrafter"/>
</dbReference>
<dbReference type="InterPro" id="IPR053202">
    <property type="entry name" value="EGF_Rcpt_Signaling_Reg"/>
</dbReference>
<proteinExistence type="predicted"/>
<accession>A0A9K3Q4W2</accession>
<evidence type="ECO:0000256" key="2">
    <source>
        <dbReference type="SAM" id="Phobius"/>
    </source>
</evidence>
<keyword evidence="2" id="KW-0812">Transmembrane</keyword>
<evidence type="ECO:0000256" key="1">
    <source>
        <dbReference type="SAM" id="MobiDB-lite"/>
    </source>
</evidence>
<keyword evidence="2" id="KW-0472">Membrane</keyword>
<reference evidence="4" key="1">
    <citation type="journal article" date="2021" name="Sci. Rep.">
        <title>Diploid genomic architecture of Nitzschia inconspicua, an elite biomass production diatom.</title>
        <authorList>
            <person name="Oliver A."/>
            <person name="Podell S."/>
            <person name="Pinowska A."/>
            <person name="Traller J.C."/>
            <person name="Smith S.R."/>
            <person name="McClure R."/>
            <person name="Beliaev A."/>
            <person name="Bohutskyi P."/>
            <person name="Hill E.A."/>
            <person name="Rabines A."/>
            <person name="Zheng H."/>
            <person name="Allen L.Z."/>
            <person name="Kuo A."/>
            <person name="Grigoriev I.V."/>
            <person name="Allen A.E."/>
            <person name="Hazlebeck D."/>
            <person name="Allen E.E."/>
        </authorList>
    </citation>
    <scope>NUCLEOTIDE SEQUENCE</scope>
    <source>
        <strain evidence="4">Hildebrandi</strain>
    </source>
</reference>
<dbReference type="InterPro" id="IPR006342">
    <property type="entry name" value="FkbM_mtfrase"/>
</dbReference>
<feature type="domain" description="Methyltransferase FkbM" evidence="3">
    <location>
        <begin position="149"/>
        <end position="289"/>
    </location>
</feature>
<dbReference type="GO" id="GO:0005789">
    <property type="term" value="C:endoplasmic reticulum membrane"/>
    <property type="evidence" value="ECO:0007669"/>
    <property type="project" value="TreeGrafter"/>
</dbReference>
<name>A0A9K3Q4W2_9STRA</name>
<dbReference type="GO" id="GO:0006888">
    <property type="term" value="P:endoplasmic reticulum to Golgi vesicle-mediated transport"/>
    <property type="evidence" value="ECO:0007669"/>
    <property type="project" value="TreeGrafter"/>
</dbReference>
<keyword evidence="4" id="KW-0489">Methyltransferase</keyword>
<feature type="transmembrane region" description="Helical" evidence="2">
    <location>
        <begin position="12"/>
        <end position="33"/>
    </location>
</feature>
<gene>
    <name evidence="4" type="ORF">IV203_019773</name>
</gene>
<protein>
    <submittedName>
        <fullName evidence="4">Methyltransferase FkbM domain containing protein</fullName>
    </submittedName>
</protein>
<evidence type="ECO:0000313" key="4">
    <source>
        <dbReference type="EMBL" id="KAG7371203.1"/>
    </source>
</evidence>